<dbReference type="InterPro" id="IPR013694">
    <property type="entry name" value="VIT"/>
</dbReference>
<dbReference type="EMBL" id="JACGXN010000004">
    <property type="protein sequence ID" value="MBA8879456.1"/>
    <property type="molecule type" value="Genomic_DNA"/>
</dbReference>
<gene>
    <name evidence="5" type="ORF">FHW16_003175</name>
</gene>
<dbReference type="PROSITE" id="PS50234">
    <property type="entry name" value="VWFA"/>
    <property type="match status" value="1"/>
</dbReference>
<evidence type="ECO:0000313" key="6">
    <source>
        <dbReference type="Proteomes" id="UP000549052"/>
    </source>
</evidence>
<feature type="transmembrane region" description="Helical" evidence="2">
    <location>
        <begin position="25"/>
        <end position="47"/>
    </location>
</feature>
<sequence>MKTATFNTQQSPQAMPHWLRRTCHALWLINIVGLPFIALAVFFFSLLTAHAETNQSPLVTMDEVKSGTLLLKSSEAGRYIEAPRVATDVDIVVSGPTARARITQIFTNPSNGWVEAVYAYPLPEDSAVHALKMVVGKRVIIGDIKEKKEAKAIYETAKASGQKASLVEQERPNLFTNSVANIGPHEQVVVQIDYQEPIRLSGDEFSLRVPLVVAPRYNLAPITQTADLATDGSGWGTSADPVPDRDKITSPVLDPRINAPVNPVSIKVRLQAGFALGDVKSHHHAVNTETIDAQTQVISLAGDNHADRDFELTWKPQNAKAPAVGLFRETVGKNDYALAYVTPPVIEQKQEQRPREIVFVIDNSGSMGGTSMNQAKASLDYALSRLKSADRFNVIRFDDTMTSLFQDTVTANRDNVSTAREFVGDLEASGGTEMLAPLEAALNDQRPNDQSFVRQIVFLTDGAIGNEQQLLDTIAAKLGRSRVFMVGIGSAPNNYLMNRAAELGRGTFTSIGSTDQVDERMHTLFAKLESPVITNLSATFSAGNADVTPAILPDLYRGEPLVIAAKLGSLSGTLTVKGMIGTQPWEVTLPVAKAAGGEGLSKLWARRKISDAEVESTLGKISREEADKRILKLALENSLVSRLTSLVAVDKNPSRSQDKPLTRADVPLNLPAGWDFDKVFGEQTTRKAALEKASDVQLAKLVESKKPVVQQAPTNQLPLPQTATDAELRMIAGLMMLLASAGLFFFTRKTARNPS</sequence>
<dbReference type="PROSITE" id="PS51468">
    <property type="entry name" value="VIT"/>
    <property type="match status" value="1"/>
</dbReference>
<dbReference type="Gene3D" id="3.40.50.410">
    <property type="entry name" value="von Willebrand factor, type A domain"/>
    <property type="match status" value="1"/>
</dbReference>
<keyword evidence="2" id="KW-1133">Transmembrane helix</keyword>
<dbReference type="CDD" id="cd01461">
    <property type="entry name" value="vWA_interalpha_trypsin_inhibitor"/>
    <property type="match status" value="1"/>
</dbReference>
<evidence type="ECO:0000259" key="3">
    <source>
        <dbReference type="PROSITE" id="PS50234"/>
    </source>
</evidence>
<feature type="domain" description="VWFA" evidence="3">
    <location>
        <begin position="356"/>
        <end position="528"/>
    </location>
</feature>
<accession>A0A839EPV9</accession>
<evidence type="ECO:0000259" key="4">
    <source>
        <dbReference type="PROSITE" id="PS51468"/>
    </source>
</evidence>
<feature type="domain" description="VIT" evidence="4">
    <location>
        <begin position="68"/>
        <end position="196"/>
    </location>
</feature>
<dbReference type="PANTHER" id="PTHR45737:SF6">
    <property type="entry name" value="VON WILLEBRAND FACTOR A DOMAIN-CONTAINING PROTEIN 5A"/>
    <property type="match status" value="1"/>
</dbReference>
<dbReference type="AlphaFoldDB" id="A0A839EPV9"/>
<dbReference type="Proteomes" id="UP000549052">
    <property type="component" value="Unassembled WGS sequence"/>
</dbReference>
<evidence type="ECO:0000256" key="1">
    <source>
        <dbReference type="SAM" id="MobiDB-lite"/>
    </source>
</evidence>
<dbReference type="SMART" id="SM00327">
    <property type="entry name" value="VWA"/>
    <property type="match status" value="1"/>
</dbReference>
<dbReference type="InterPro" id="IPR036465">
    <property type="entry name" value="vWFA_dom_sf"/>
</dbReference>
<dbReference type="Pfam" id="PF13768">
    <property type="entry name" value="VWA_3"/>
    <property type="match status" value="1"/>
</dbReference>
<protein>
    <submittedName>
        <fullName evidence="5">Ca-activated chloride channel family protein</fullName>
    </submittedName>
</protein>
<dbReference type="PANTHER" id="PTHR45737">
    <property type="entry name" value="VON WILLEBRAND FACTOR A DOMAIN-CONTAINING PROTEIN 5A"/>
    <property type="match status" value="1"/>
</dbReference>
<keyword evidence="2" id="KW-0812">Transmembrane</keyword>
<evidence type="ECO:0000313" key="5">
    <source>
        <dbReference type="EMBL" id="MBA8879456.1"/>
    </source>
</evidence>
<evidence type="ECO:0000256" key="2">
    <source>
        <dbReference type="SAM" id="Phobius"/>
    </source>
</evidence>
<reference evidence="5 6" key="1">
    <citation type="submission" date="2020-07" db="EMBL/GenBank/DDBJ databases">
        <title>Genomic Encyclopedia of Type Strains, Phase IV (KMG-V): Genome sequencing to study the core and pangenomes of soil and plant-associated prokaryotes.</title>
        <authorList>
            <person name="Whitman W."/>
        </authorList>
    </citation>
    <scope>NUCLEOTIDE SEQUENCE [LARGE SCALE GENOMIC DNA]</scope>
    <source>
        <strain evidence="5 6">AN3</strain>
    </source>
</reference>
<dbReference type="InterPro" id="IPR002035">
    <property type="entry name" value="VWF_A"/>
</dbReference>
<dbReference type="SUPFAM" id="SSF53300">
    <property type="entry name" value="vWA-like"/>
    <property type="match status" value="1"/>
</dbReference>
<dbReference type="SMART" id="SM00609">
    <property type="entry name" value="VIT"/>
    <property type="match status" value="1"/>
</dbReference>
<name>A0A839EPV9_9HYPH</name>
<organism evidence="5 6">
    <name type="scientific">Phyllobacterium myrsinacearum</name>
    <dbReference type="NCBI Taxonomy" id="28101"/>
    <lineage>
        <taxon>Bacteria</taxon>
        <taxon>Pseudomonadati</taxon>
        <taxon>Pseudomonadota</taxon>
        <taxon>Alphaproteobacteria</taxon>
        <taxon>Hyphomicrobiales</taxon>
        <taxon>Phyllobacteriaceae</taxon>
        <taxon>Phyllobacterium</taxon>
    </lineage>
</organism>
<keyword evidence="6" id="KW-1185">Reference proteome</keyword>
<proteinExistence type="predicted"/>
<keyword evidence="2" id="KW-0472">Membrane</keyword>
<dbReference type="NCBIfam" id="TIGR03788">
    <property type="entry name" value="marine_srt_targ"/>
    <property type="match status" value="1"/>
</dbReference>
<comment type="caution">
    <text evidence="5">The sequence shown here is derived from an EMBL/GenBank/DDBJ whole genome shotgun (WGS) entry which is preliminary data.</text>
</comment>
<dbReference type="Pfam" id="PF08487">
    <property type="entry name" value="VIT"/>
    <property type="match status" value="1"/>
</dbReference>
<feature type="region of interest" description="Disordered" evidence="1">
    <location>
        <begin position="231"/>
        <end position="253"/>
    </location>
</feature>
<feature type="transmembrane region" description="Helical" evidence="2">
    <location>
        <begin position="728"/>
        <end position="746"/>
    </location>
</feature>
<dbReference type="InterPro" id="IPR022440">
    <property type="entry name" value="CHP03788"/>
</dbReference>